<sequence length="105" mass="11306">MKRTIRYLASAVFVLFTSAAFAQTTPSDDAQTPAISTSGENNPQAPVPGENSFTEDQARERITDAGFTDVTNLQLDDEGIWNADAAQNGQPVKVLLDFQGNVTTK</sequence>
<gene>
    <name evidence="3" type="ORF">DKP76_17510</name>
</gene>
<name>A0A316J464_9HYPH</name>
<evidence type="ECO:0000256" key="2">
    <source>
        <dbReference type="SAM" id="SignalP"/>
    </source>
</evidence>
<feature type="chain" id="PRO_5016251552" evidence="2">
    <location>
        <begin position="23"/>
        <end position="105"/>
    </location>
</feature>
<keyword evidence="4" id="KW-1185">Reference proteome</keyword>
<comment type="caution">
    <text evidence="3">The sequence shown here is derived from an EMBL/GenBank/DDBJ whole genome shotgun (WGS) entry which is preliminary data.</text>
</comment>
<dbReference type="AlphaFoldDB" id="A0A316J464"/>
<organism evidence="3 4">
    <name type="scientific">Falsochrobactrum shanghaiense</name>
    <dbReference type="NCBI Taxonomy" id="2201899"/>
    <lineage>
        <taxon>Bacteria</taxon>
        <taxon>Pseudomonadati</taxon>
        <taxon>Pseudomonadota</taxon>
        <taxon>Alphaproteobacteria</taxon>
        <taxon>Hyphomicrobiales</taxon>
        <taxon>Brucellaceae</taxon>
        <taxon>Falsochrobactrum</taxon>
    </lineage>
</organism>
<evidence type="ECO:0000313" key="4">
    <source>
        <dbReference type="Proteomes" id="UP000245865"/>
    </source>
</evidence>
<reference evidence="3 4" key="1">
    <citation type="submission" date="2018-05" db="EMBL/GenBank/DDBJ databases">
        <title>Comparative genomic sequence analysis between strain HN4 and CCM 8460T (Falsochrobactrum ovis) will provide more evidence to prove that HN4 is a new species of Falsochrobactrum.</title>
        <authorList>
            <person name="Lyu W."/>
            <person name="Sun L."/>
            <person name="Yao L."/>
        </authorList>
    </citation>
    <scope>NUCLEOTIDE SEQUENCE [LARGE SCALE GENOMIC DNA]</scope>
    <source>
        <strain evidence="3 4">HN4</strain>
    </source>
</reference>
<protein>
    <submittedName>
        <fullName evidence="3">Uncharacterized protein</fullName>
    </submittedName>
</protein>
<evidence type="ECO:0000313" key="3">
    <source>
        <dbReference type="EMBL" id="PWL16464.1"/>
    </source>
</evidence>
<dbReference type="RefSeq" id="WP_109707964.1">
    <property type="nucleotide sequence ID" value="NZ_QGDB01000010.1"/>
</dbReference>
<proteinExistence type="predicted"/>
<dbReference type="EMBL" id="QGDB01000010">
    <property type="protein sequence ID" value="PWL16464.1"/>
    <property type="molecule type" value="Genomic_DNA"/>
</dbReference>
<dbReference type="OrthoDB" id="7376531at2"/>
<evidence type="ECO:0000256" key="1">
    <source>
        <dbReference type="SAM" id="MobiDB-lite"/>
    </source>
</evidence>
<feature type="region of interest" description="Disordered" evidence="1">
    <location>
        <begin position="25"/>
        <end position="56"/>
    </location>
</feature>
<feature type="compositionally biased region" description="Polar residues" evidence="1">
    <location>
        <begin position="25"/>
        <end position="44"/>
    </location>
</feature>
<keyword evidence="2" id="KW-0732">Signal</keyword>
<accession>A0A316J464</accession>
<dbReference type="Proteomes" id="UP000245865">
    <property type="component" value="Unassembled WGS sequence"/>
</dbReference>
<feature type="signal peptide" evidence="2">
    <location>
        <begin position="1"/>
        <end position="22"/>
    </location>
</feature>